<comment type="caution">
    <text evidence="2">The sequence shown here is derived from an EMBL/GenBank/DDBJ whole genome shotgun (WGS) entry which is preliminary data.</text>
</comment>
<dbReference type="Gene3D" id="2.120.10.30">
    <property type="entry name" value="TolB, C-terminal domain"/>
    <property type="match status" value="1"/>
</dbReference>
<name>A0A1F4URC5_UNCKA</name>
<dbReference type="InterPro" id="IPR011042">
    <property type="entry name" value="6-blade_b-propeller_TolB-like"/>
</dbReference>
<gene>
    <name evidence="2" type="ORF">A2886_03540</name>
</gene>
<evidence type="ECO:0000259" key="1">
    <source>
        <dbReference type="Pfam" id="PF07995"/>
    </source>
</evidence>
<dbReference type="InterPro" id="IPR011041">
    <property type="entry name" value="Quinoprot_gluc/sorb_DH_b-prop"/>
</dbReference>
<sequence>MKNLALAVVVVIVLGAGAYWAASYLARTRDTSVDPNTISDVRDDLLPNNSGGQVGYKVEEVVRGLYVPWSITFTSDDRVLVNERNGNIRVIEGGKLLEAPLFTFEDVSEQSEAGLMGLTIDPNYEDNKYLYVCYTYTADGGLRDKIVRLVDEGDLARIDKTLLDDFPAAEVHAGCRIKFGPDGKLYVTTGDARDRQLAQDLDSLAGKILRMNSDGSVPADNPFEDSYVYSYGHRNPQGLSWNGETRQMFETEHGPSGFDGPGGGDEVNIIMPGKNYGWPEVSHEESAEGMESPKWVFTPAVAPASALVYSGRLFPQFEGNLFFGGLVGTGLYRVTFDGTEAVSAEKVVEVDFGRIRDVVESPNGEIWFSTSNRDGRGQVRDGDDKIYKLVVAN</sequence>
<feature type="domain" description="Glucose/Sorbosone dehydrogenase" evidence="1">
    <location>
        <begin position="67"/>
        <end position="376"/>
    </location>
</feature>
<dbReference type="STRING" id="1802617.A2886_03540"/>
<dbReference type="PANTHER" id="PTHR19328">
    <property type="entry name" value="HEDGEHOG-INTERACTING PROTEIN"/>
    <property type="match status" value="1"/>
</dbReference>
<evidence type="ECO:0000313" key="2">
    <source>
        <dbReference type="EMBL" id="OGC47469.1"/>
    </source>
</evidence>
<reference evidence="2 3" key="1">
    <citation type="journal article" date="2016" name="Nat. Commun.">
        <title>Thousands of microbial genomes shed light on interconnected biogeochemical processes in an aquifer system.</title>
        <authorList>
            <person name="Anantharaman K."/>
            <person name="Brown C.T."/>
            <person name="Hug L.A."/>
            <person name="Sharon I."/>
            <person name="Castelle C.J."/>
            <person name="Probst A.J."/>
            <person name="Thomas B.C."/>
            <person name="Singh A."/>
            <person name="Wilkins M.J."/>
            <person name="Karaoz U."/>
            <person name="Brodie E.L."/>
            <person name="Williams K.H."/>
            <person name="Hubbard S.S."/>
            <person name="Banfield J.F."/>
        </authorList>
    </citation>
    <scope>NUCLEOTIDE SEQUENCE [LARGE SCALE GENOMIC DNA]</scope>
</reference>
<dbReference type="PANTHER" id="PTHR19328:SF13">
    <property type="entry name" value="HIPL1 PROTEIN"/>
    <property type="match status" value="1"/>
</dbReference>
<protein>
    <recommendedName>
        <fullName evidence="1">Glucose/Sorbosone dehydrogenase domain-containing protein</fullName>
    </recommendedName>
</protein>
<dbReference type="InterPro" id="IPR012938">
    <property type="entry name" value="Glc/Sorbosone_DH"/>
</dbReference>
<dbReference type="SUPFAM" id="SSF50952">
    <property type="entry name" value="Soluble quinoprotein glucose dehydrogenase"/>
    <property type="match status" value="1"/>
</dbReference>
<organism evidence="2 3">
    <name type="scientific">candidate division WWE3 bacterium RIFCSPHIGHO2_01_FULL_42_13</name>
    <dbReference type="NCBI Taxonomy" id="1802617"/>
    <lineage>
        <taxon>Bacteria</taxon>
        <taxon>Katanobacteria</taxon>
    </lineage>
</organism>
<dbReference type="Pfam" id="PF07995">
    <property type="entry name" value="GSDH"/>
    <property type="match status" value="1"/>
</dbReference>
<dbReference type="AlphaFoldDB" id="A0A1F4URC5"/>
<dbReference type="Proteomes" id="UP000176608">
    <property type="component" value="Unassembled WGS sequence"/>
</dbReference>
<accession>A0A1F4URC5</accession>
<dbReference type="EMBL" id="MEVA01000009">
    <property type="protein sequence ID" value="OGC47469.1"/>
    <property type="molecule type" value="Genomic_DNA"/>
</dbReference>
<evidence type="ECO:0000313" key="3">
    <source>
        <dbReference type="Proteomes" id="UP000176608"/>
    </source>
</evidence>
<proteinExistence type="predicted"/>